<feature type="domain" description="IstB-like ATP-binding" evidence="1">
    <location>
        <begin position="53"/>
        <end position="201"/>
    </location>
</feature>
<accession>A0A1N6M9U8</accession>
<dbReference type="SUPFAM" id="SSF52540">
    <property type="entry name" value="P-loop containing nucleoside triphosphate hydrolases"/>
    <property type="match status" value="1"/>
</dbReference>
<dbReference type="Pfam" id="PF01695">
    <property type="entry name" value="IstB_IS21"/>
    <property type="match status" value="1"/>
</dbReference>
<dbReference type="Gene3D" id="3.40.50.300">
    <property type="entry name" value="P-loop containing nucleotide triphosphate hydrolases"/>
    <property type="match status" value="1"/>
</dbReference>
<dbReference type="Proteomes" id="UP000184774">
    <property type="component" value="Unassembled WGS sequence"/>
</dbReference>
<dbReference type="RefSeq" id="WP_083602746.1">
    <property type="nucleotide sequence ID" value="NZ_AP024907.1"/>
</dbReference>
<dbReference type="EMBL" id="FSSB01000025">
    <property type="protein sequence ID" value="SIO96110.1"/>
    <property type="molecule type" value="Genomic_DNA"/>
</dbReference>
<proteinExistence type="predicted"/>
<dbReference type="PANTHER" id="PTHR30050:SF4">
    <property type="entry name" value="ATP-BINDING PROTEIN RV3427C IN INSERTION SEQUENCE-RELATED"/>
    <property type="match status" value="1"/>
</dbReference>
<organism evidence="2 3">
    <name type="scientific">Vibrio spartinae</name>
    <dbReference type="NCBI Taxonomy" id="1918945"/>
    <lineage>
        <taxon>Bacteria</taxon>
        <taxon>Pseudomonadati</taxon>
        <taxon>Pseudomonadota</taxon>
        <taxon>Gammaproteobacteria</taxon>
        <taxon>Vibrionales</taxon>
        <taxon>Vibrionaceae</taxon>
        <taxon>Vibrio</taxon>
    </lineage>
</organism>
<evidence type="ECO:0000259" key="1">
    <source>
        <dbReference type="Pfam" id="PF01695"/>
    </source>
</evidence>
<evidence type="ECO:0000313" key="2">
    <source>
        <dbReference type="EMBL" id="SIO96110.1"/>
    </source>
</evidence>
<evidence type="ECO:0000313" key="3">
    <source>
        <dbReference type="Proteomes" id="UP000184774"/>
    </source>
</evidence>
<dbReference type="CDD" id="cd00009">
    <property type="entry name" value="AAA"/>
    <property type="match status" value="1"/>
</dbReference>
<dbReference type="OrthoDB" id="5956003at2"/>
<gene>
    <name evidence="2" type="primary">dnaC</name>
    <name evidence="2" type="ORF">VSP9026_03870</name>
</gene>
<dbReference type="GO" id="GO:0006260">
    <property type="term" value="P:DNA replication"/>
    <property type="evidence" value="ECO:0007669"/>
    <property type="project" value="TreeGrafter"/>
</dbReference>
<dbReference type="GO" id="GO:0005524">
    <property type="term" value="F:ATP binding"/>
    <property type="evidence" value="ECO:0007669"/>
    <property type="project" value="InterPro"/>
</dbReference>
<sequence>MTTLNEIKHRAAQGSHKYSWEDLKRLRAEDEARQDERFRKQFHDFKAERTFSRCGVLPIHQHCRVENFELLTQGHRKAADFARWYIDNFYLNNGTGFIFGGQPGTGKNHLAAAICNELMAVGYSCLVITVNELMQKLRACYKASSEVSEDQFLRTMIDFDLLVLDEVGLQRNSDAERLVLNQIVDQRTCRFKPTGMLTNLPSGAEAPDTQTINSVLGVRIMDRMRANGGKWISFQWKSYRK</sequence>
<dbReference type="InterPro" id="IPR027417">
    <property type="entry name" value="P-loop_NTPase"/>
</dbReference>
<protein>
    <submittedName>
        <fullName evidence="2">DNA replication protein DnaC</fullName>
    </submittedName>
</protein>
<dbReference type="AlphaFoldDB" id="A0A1N6M9U8"/>
<name>A0A1N6M9U8_9VIBR</name>
<dbReference type="InterPro" id="IPR002611">
    <property type="entry name" value="IstB_ATP-bd"/>
</dbReference>
<reference evidence="2 3" key="1">
    <citation type="submission" date="2016-12" db="EMBL/GenBank/DDBJ databases">
        <authorList>
            <person name="Song W.-J."/>
            <person name="Kurnit D.M."/>
        </authorList>
    </citation>
    <scope>NUCLEOTIDE SEQUENCE [LARGE SCALE GENOMIC DNA]</scope>
    <source>
        <strain evidence="2 3">CECT 9026</strain>
    </source>
</reference>
<dbReference type="PANTHER" id="PTHR30050">
    <property type="entry name" value="CHROMOSOMAL REPLICATION INITIATOR PROTEIN DNAA"/>
    <property type="match status" value="1"/>
</dbReference>